<dbReference type="OrthoDB" id="9837421at2"/>
<dbReference type="KEGG" id="scr:SCHRY_v1c06030"/>
<dbReference type="HOGENOM" id="CLU_1958191_0_0_14"/>
<keyword evidence="2" id="KW-1185">Reference proteome</keyword>
<proteinExistence type="predicted"/>
<evidence type="ECO:0000313" key="1">
    <source>
        <dbReference type="EMBL" id="AGM25181.1"/>
    </source>
</evidence>
<organism evidence="1 2">
    <name type="scientific">Spiroplasma chrysopicola DF-1</name>
    <dbReference type="NCBI Taxonomy" id="1276227"/>
    <lineage>
        <taxon>Bacteria</taxon>
        <taxon>Bacillati</taxon>
        <taxon>Mycoplasmatota</taxon>
        <taxon>Mollicutes</taxon>
        <taxon>Entomoplasmatales</taxon>
        <taxon>Spiroplasmataceae</taxon>
        <taxon>Spiroplasma</taxon>
    </lineage>
</organism>
<evidence type="ECO:0000313" key="2">
    <source>
        <dbReference type="Proteomes" id="UP000013964"/>
    </source>
</evidence>
<dbReference type="PATRIC" id="fig|1276227.3.peg.608"/>
<gene>
    <name evidence="1" type="ORF">SCHRY_v1c06030</name>
</gene>
<dbReference type="RefSeq" id="WP_016339006.1">
    <property type="nucleotide sequence ID" value="NC_021280.1"/>
</dbReference>
<accession>R4UIQ1</accession>
<reference evidence="1 2" key="1">
    <citation type="journal article" date="2013" name="Genome Biol. Evol.">
        <title>Complete genomes of two dipteran-associated spiroplasmas provided insights into the origin, dynamics, and impacts of viral invasion in spiroplasma.</title>
        <authorList>
            <person name="Ku C."/>
            <person name="Lo W.S."/>
            <person name="Chen L.L."/>
            <person name="Kuo C.H."/>
        </authorList>
    </citation>
    <scope>NUCLEOTIDE SEQUENCE [LARGE SCALE GENOMIC DNA]</scope>
    <source>
        <strain evidence="1 2">DF-1</strain>
    </source>
</reference>
<dbReference type="STRING" id="1276227.SCHRY_v1c06030"/>
<name>R4UIQ1_9MOLU</name>
<protein>
    <submittedName>
        <fullName evidence="1">Uncharacterized protein</fullName>
    </submittedName>
</protein>
<dbReference type="AlphaFoldDB" id="R4UIQ1"/>
<dbReference type="EMBL" id="CP005077">
    <property type="protein sequence ID" value="AGM25181.1"/>
    <property type="molecule type" value="Genomic_DNA"/>
</dbReference>
<sequence>MIKGKVTFLSLILLTITIFLMLFLNLNQVKGFEGGYIIKNVNPLDNTEFEFQFIPANKANVNFSTKKGILYFQYNETWLKTNIDLKRTATGSYSLSSWDASYQFPLFLPAKLELPPKTMLKYLIDILF</sequence>
<dbReference type="Proteomes" id="UP000013964">
    <property type="component" value="Chromosome"/>
</dbReference>